<keyword evidence="2" id="KW-0378">Hydrolase</keyword>
<evidence type="ECO:0000256" key="2">
    <source>
        <dbReference type="ARBA" id="ARBA00022801"/>
    </source>
</evidence>
<evidence type="ECO:0000313" key="6">
    <source>
        <dbReference type="Proteomes" id="UP001152049"/>
    </source>
</evidence>
<evidence type="ECO:0000256" key="1">
    <source>
        <dbReference type="ARBA" id="ARBA00010088"/>
    </source>
</evidence>
<dbReference type="Proteomes" id="UP001152049">
    <property type="component" value="Unassembled WGS sequence"/>
</dbReference>
<gene>
    <name evidence="5" type="ORF">NW762_008472</name>
</gene>
<dbReference type="Pfam" id="PF08386">
    <property type="entry name" value="Abhydrolase_4"/>
    <property type="match status" value="1"/>
</dbReference>
<feature type="domain" description="AB hydrolase-1" evidence="3">
    <location>
        <begin position="48"/>
        <end position="200"/>
    </location>
</feature>
<sequence length="497" mass="54613">MKPQNIILSHLLMQFEVPLDYTNKRSPKTLKLDLIKAKATRKPFKGSVLFNPGGPGFSGVEYIVRKGSEYVEILGGHYDIIGFDPRGAGRTLRPSCISFSKWAGERRDEQFDERIATWERINSTLWQFIGDLAEDCYRAHADVGSFYGTPFVARDMISIVDALGQGDKINFWGVSYGTILGQVLASMFPKRIGRMMIDSNLLADDYLDTAGYRSVQDAKKAFLHFIDECIAAGPDLCSLASNGVTAESLLKAINKQLQLDIDPSGTGGSKGIPGGNFTFNVFVLNNLYHASRFTLLDARINGILQGNELAIRVPVKPGFPSTWSQVTEVAYRMVFCGDSSFRAETPGDLFSLYQAHLTAGPFASAMVVTDLSCARWKFQAAEQVNLNSLRNIETANPVLIINGAYDPITPASHAWEVSARLQGSRVVVHEGIGHGFRSHPSECVNDIVAKYFNEGVLPEINTTCKPDMPAFEYAKSEAEKEAKEAVGADSGFIKYMG</sequence>
<comment type="caution">
    <text evidence="5">The sequence shown here is derived from an EMBL/GenBank/DDBJ whole genome shotgun (WGS) entry which is preliminary data.</text>
</comment>
<dbReference type="InterPro" id="IPR000073">
    <property type="entry name" value="AB_hydrolase_1"/>
</dbReference>
<dbReference type="PANTHER" id="PTHR43248">
    <property type="entry name" value="2-SUCCINYL-6-HYDROXY-2,4-CYCLOHEXADIENE-1-CARBOXYLATE SYNTHASE"/>
    <property type="match status" value="1"/>
</dbReference>
<dbReference type="SUPFAM" id="SSF53474">
    <property type="entry name" value="alpha/beta-Hydrolases"/>
    <property type="match status" value="1"/>
</dbReference>
<accession>A0A9W8VD49</accession>
<proteinExistence type="inferred from homology"/>
<comment type="similarity">
    <text evidence="1">Belongs to the peptidase S33 family.</text>
</comment>
<dbReference type="AlphaFoldDB" id="A0A9W8VD49"/>
<dbReference type="OrthoDB" id="425534at2759"/>
<organism evidence="5 6">
    <name type="scientific">Fusarium torreyae</name>
    <dbReference type="NCBI Taxonomy" id="1237075"/>
    <lineage>
        <taxon>Eukaryota</taxon>
        <taxon>Fungi</taxon>
        <taxon>Dikarya</taxon>
        <taxon>Ascomycota</taxon>
        <taxon>Pezizomycotina</taxon>
        <taxon>Sordariomycetes</taxon>
        <taxon>Hypocreomycetidae</taxon>
        <taxon>Hypocreales</taxon>
        <taxon>Nectriaceae</taxon>
        <taxon>Fusarium</taxon>
    </lineage>
</organism>
<name>A0A9W8VD49_9HYPO</name>
<dbReference type="GO" id="GO:0016787">
    <property type="term" value="F:hydrolase activity"/>
    <property type="evidence" value="ECO:0007669"/>
    <property type="project" value="UniProtKB-KW"/>
</dbReference>
<evidence type="ECO:0000259" key="4">
    <source>
        <dbReference type="Pfam" id="PF08386"/>
    </source>
</evidence>
<dbReference type="PANTHER" id="PTHR43248:SF25">
    <property type="entry name" value="AB HYDROLASE-1 DOMAIN-CONTAINING PROTEIN-RELATED"/>
    <property type="match status" value="1"/>
</dbReference>
<evidence type="ECO:0008006" key="7">
    <source>
        <dbReference type="Google" id="ProtNLM"/>
    </source>
</evidence>
<dbReference type="InterPro" id="IPR051601">
    <property type="entry name" value="Serine_prot/Carboxylest_S33"/>
</dbReference>
<dbReference type="InterPro" id="IPR029058">
    <property type="entry name" value="AB_hydrolase_fold"/>
</dbReference>
<reference evidence="5" key="1">
    <citation type="submission" date="2022-09" db="EMBL/GenBank/DDBJ databases">
        <title>Fusarium specimens isolated from Avocado Roots.</title>
        <authorList>
            <person name="Stajich J."/>
            <person name="Roper C."/>
            <person name="Heimlech-Rivalta G."/>
        </authorList>
    </citation>
    <scope>NUCLEOTIDE SEQUENCE</scope>
    <source>
        <strain evidence="5">CF00136</strain>
    </source>
</reference>
<protein>
    <recommendedName>
        <fullName evidence="7">AB hydrolase-1 domain-containing protein</fullName>
    </recommendedName>
</protein>
<feature type="domain" description="Peptidase S33 tripeptidyl aminopeptidase-like C-terminal" evidence="4">
    <location>
        <begin position="363"/>
        <end position="464"/>
    </location>
</feature>
<evidence type="ECO:0000313" key="5">
    <source>
        <dbReference type="EMBL" id="KAJ4257354.1"/>
    </source>
</evidence>
<dbReference type="InterPro" id="IPR013595">
    <property type="entry name" value="Pept_S33_TAP-like_C"/>
</dbReference>
<keyword evidence="6" id="KW-1185">Reference proteome</keyword>
<evidence type="ECO:0000259" key="3">
    <source>
        <dbReference type="Pfam" id="PF00561"/>
    </source>
</evidence>
<dbReference type="EMBL" id="JAOQAZ010000017">
    <property type="protein sequence ID" value="KAJ4257354.1"/>
    <property type="molecule type" value="Genomic_DNA"/>
</dbReference>
<dbReference type="Gene3D" id="3.40.50.1820">
    <property type="entry name" value="alpha/beta hydrolase"/>
    <property type="match status" value="1"/>
</dbReference>
<dbReference type="Pfam" id="PF00561">
    <property type="entry name" value="Abhydrolase_1"/>
    <property type="match status" value="1"/>
</dbReference>